<dbReference type="InterPro" id="IPR017925">
    <property type="entry name" value="DHFR_CS"/>
</dbReference>
<dbReference type="GO" id="GO:0004146">
    <property type="term" value="F:dihydrofolate reductase activity"/>
    <property type="evidence" value="ECO:0007669"/>
    <property type="project" value="UniProtKB-EC"/>
</dbReference>
<dbReference type="GO" id="GO:0006730">
    <property type="term" value="P:one-carbon metabolic process"/>
    <property type="evidence" value="ECO:0007669"/>
    <property type="project" value="UniProtKB-KW"/>
</dbReference>
<dbReference type="CDD" id="cd00209">
    <property type="entry name" value="DHFR"/>
    <property type="match status" value="1"/>
</dbReference>
<gene>
    <name evidence="11" type="ORF">AZF04_16475</name>
</gene>
<dbReference type="AlphaFoldDB" id="A0A161PIN2"/>
<dbReference type="FunFam" id="3.40.430.10:FF:000001">
    <property type="entry name" value="Dihydrofolate reductase"/>
    <property type="match status" value="1"/>
</dbReference>
<dbReference type="UniPathway" id="UPA00077">
    <property type="reaction ID" value="UER00158"/>
</dbReference>
<dbReference type="SUPFAM" id="SSF53597">
    <property type="entry name" value="Dihydrofolate reductase-like"/>
    <property type="match status" value="1"/>
</dbReference>
<comment type="caution">
    <text evidence="11">The sequence shown here is derived from an EMBL/GenBank/DDBJ whole genome shotgun (WGS) entry which is preliminary data.</text>
</comment>
<sequence length="161" mass="18969">MISYIFAADENLLLGKDNDMPWYLPNDLQYFKKVTSGSTVVMGRKTFESLGRPLPKRRNIILTRDSSYKAEGCEVFHSIEDVLRATADEQETFVIGGANVFQLFHEVVEKMYITKIKETFNGDTYFPDNWPWEEWKLVEKTEGIVDEKNHYHHEFLVYERM</sequence>
<dbReference type="Proteomes" id="UP000075806">
    <property type="component" value="Unassembled WGS sequence"/>
</dbReference>
<dbReference type="OrthoDB" id="9804315at2"/>
<dbReference type="GO" id="GO:0046452">
    <property type="term" value="P:dihydrofolate metabolic process"/>
    <property type="evidence" value="ECO:0007669"/>
    <property type="project" value="TreeGrafter"/>
</dbReference>
<feature type="domain" description="DHFR" evidence="10">
    <location>
        <begin position="1"/>
        <end position="160"/>
    </location>
</feature>
<organism evidence="11 12">
    <name type="scientific">Alkalihalobacillus trypoxylicola</name>
    <dbReference type="NCBI Taxonomy" id="519424"/>
    <lineage>
        <taxon>Bacteria</taxon>
        <taxon>Bacillati</taxon>
        <taxon>Bacillota</taxon>
        <taxon>Bacilli</taxon>
        <taxon>Bacillales</taxon>
        <taxon>Bacillaceae</taxon>
        <taxon>Alkalihalobacillus</taxon>
    </lineage>
</organism>
<keyword evidence="5 8" id="KW-0521">NADP</keyword>
<evidence type="ECO:0000256" key="2">
    <source>
        <dbReference type="ARBA" id="ARBA00009539"/>
    </source>
</evidence>
<evidence type="ECO:0000256" key="6">
    <source>
        <dbReference type="ARBA" id="ARBA00023002"/>
    </source>
</evidence>
<keyword evidence="6 8" id="KW-0560">Oxidoreductase</keyword>
<evidence type="ECO:0000256" key="7">
    <source>
        <dbReference type="ARBA" id="ARBA00025067"/>
    </source>
</evidence>
<evidence type="ECO:0000256" key="9">
    <source>
        <dbReference type="RuleBase" id="RU004474"/>
    </source>
</evidence>
<comment type="similarity">
    <text evidence="2 8 9">Belongs to the dihydrofolate reductase family.</text>
</comment>
<dbReference type="PANTHER" id="PTHR48069">
    <property type="entry name" value="DIHYDROFOLATE REDUCTASE"/>
    <property type="match status" value="1"/>
</dbReference>
<evidence type="ECO:0000256" key="3">
    <source>
        <dbReference type="ARBA" id="ARBA00012856"/>
    </source>
</evidence>
<evidence type="ECO:0000259" key="10">
    <source>
        <dbReference type="PROSITE" id="PS51330"/>
    </source>
</evidence>
<evidence type="ECO:0000256" key="1">
    <source>
        <dbReference type="ARBA" id="ARBA00004903"/>
    </source>
</evidence>
<evidence type="ECO:0000256" key="5">
    <source>
        <dbReference type="ARBA" id="ARBA00022857"/>
    </source>
</evidence>
<name>A0A161PIN2_9BACI</name>
<dbReference type="PANTHER" id="PTHR48069:SF3">
    <property type="entry name" value="DIHYDROFOLATE REDUCTASE"/>
    <property type="match status" value="1"/>
</dbReference>
<dbReference type="InterPro" id="IPR001796">
    <property type="entry name" value="DHFR_dom"/>
</dbReference>
<dbReference type="PROSITE" id="PS00075">
    <property type="entry name" value="DHFR_1"/>
    <property type="match status" value="1"/>
</dbReference>
<dbReference type="PRINTS" id="PR00070">
    <property type="entry name" value="DHFR"/>
</dbReference>
<proteinExistence type="inferred from homology"/>
<evidence type="ECO:0000256" key="4">
    <source>
        <dbReference type="ARBA" id="ARBA00022563"/>
    </source>
</evidence>
<dbReference type="PROSITE" id="PS51330">
    <property type="entry name" value="DHFR_2"/>
    <property type="match status" value="1"/>
</dbReference>
<dbReference type="InterPro" id="IPR024072">
    <property type="entry name" value="DHFR-like_dom_sf"/>
</dbReference>
<evidence type="ECO:0000313" key="12">
    <source>
        <dbReference type="Proteomes" id="UP000075806"/>
    </source>
</evidence>
<comment type="catalytic activity">
    <reaction evidence="8">
        <text>(6S)-5,6,7,8-tetrahydrofolate + NADP(+) = 7,8-dihydrofolate + NADPH + H(+)</text>
        <dbReference type="Rhea" id="RHEA:15009"/>
        <dbReference type="ChEBI" id="CHEBI:15378"/>
        <dbReference type="ChEBI" id="CHEBI:57451"/>
        <dbReference type="ChEBI" id="CHEBI:57453"/>
        <dbReference type="ChEBI" id="CHEBI:57783"/>
        <dbReference type="ChEBI" id="CHEBI:58349"/>
        <dbReference type="EC" id="1.5.1.3"/>
    </reaction>
</comment>
<protein>
    <recommendedName>
        <fullName evidence="3 8">Dihydrofolate reductase</fullName>
        <ecNumber evidence="3 8">1.5.1.3</ecNumber>
    </recommendedName>
</protein>
<dbReference type="EC" id="1.5.1.3" evidence="3 8"/>
<keyword evidence="4 8" id="KW-0554">One-carbon metabolism</keyword>
<dbReference type="STRING" id="519424.AZF04_16475"/>
<dbReference type="EMBL" id="LTAO01000006">
    <property type="protein sequence ID" value="KYG33554.1"/>
    <property type="molecule type" value="Genomic_DNA"/>
</dbReference>
<dbReference type="GO" id="GO:0005829">
    <property type="term" value="C:cytosol"/>
    <property type="evidence" value="ECO:0007669"/>
    <property type="project" value="TreeGrafter"/>
</dbReference>
<accession>A0A161PIN2</accession>
<dbReference type="GO" id="GO:0046655">
    <property type="term" value="P:folic acid metabolic process"/>
    <property type="evidence" value="ECO:0007669"/>
    <property type="project" value="TreeGrafter"/>
</dbReference>
<reference evidence="11" key="1">
    <citation type="submission" date="2016-02" db="EMBL/GenBank/DDBJ databases">
        <title>Genome sequence of Bacillus trypoxylicola KCTC 13244(T).</title>
        <authorList>
            <person name="Jeong H."/>
            <person name="Park S.-H."/>
            <person name="Choi S.-K."/>
        </authorList>
    </citation>
    <scope>NUCLEOTIDE SEQUENCE [LARGE SCALE GENOMIC DNA]</scope>
    <source>
        <strain evidence="11">KCTC 13244</strain>
    </source>
</reference>
<evidence type="ECO:0000256" key="8">
    <source>
        <dbReference type="PIRNR" id="PIRNR000194"/>
    </source>
</evidence>
<comment type="function">
    <text evidence="7 8">Key enzyme in folate metabolism. Catalyzes an essential reaction for de novo glycine and purine synthesis, and for DNA precursor synthesis.</text>
</comment>
<dbReference type="RefSeq" id="WP_061947853.1">
    <property type="nucleotide sequence ID" value="NZ_LTAO01000006.1"/>
</dbReference>
<keyword evidence="12" id="KW-1185">Reference proteome</keyword>
<dbReference type="Pfam" id="PF00186">
    <property type="entry name" value="DHFR_1"/>
    <property type="match status" value="1"/>
</dbReference>
<dbReference type="GO" id="GO:0046654">
    <property type="term" value="P:tetrahydrofolate biosynthetic process"/>
    <property type="evidence" value="ECO:0007669"/>
    <property type="project" value="UniProtKB-UniPathway"/>
</dbReference>
<dbReference type="PIRSF" id="PIRSF000194">
    <property type="entry name" value="DHFR"/>
    <property type="match status" value="1"/>
</dbReference>
<dbReference type="GO" id="GO:0070401">
    <property type="term" value="F:NADP+ binding"/>
    <property type="evidence" value="ECO:0007669"/>
    <property type="project" value="UniProtKB-ARBA"/>
</dbReference>
<evidence type="ECO:0000313" key="11">
    <source>
        <dbReference type="EMBL" id="KYG33554.1"/>
    </source>
</evidence>
<dbReference type="Gene3D" id="3.40.430.10">
    <property type="entry name" value="Dihydrofolate Reductase, subunit A"/>
    <property type="match status" value="1"/>
</dbReference>
<dbReference type="InterPro" id="IPR012259">
    <property type="entry name" value="DHFR"/>
</dbReference>
<comment type="pathway">
    <text evidence="1 8">Cofactor biosynthesis; tetrahydrofolate biosynthesis; 5,6,7,8-tetrahydrofolate from 7,8-dihydrofolate: step 1/1.</text>
</comment>